<dbReference type="Pfam" id="PF13559">
    <property type="entry name" value="DUF4129"/>
    <property type="match status" value="1"/>
</dbReference>
<protein>
    <submittedName>
        <fullName evidence="4">DUF3488 and DUF4129 domain-containing transglutaminase family protein</fullName>
    </submittedName>
</protein>
<feature type="transmembrane region" description="Helical" evidence="2">
    <location>
        <begin position="198"/>
        <end position="216"/>
    </location>
</feature>
<dbReference type="InterPro" id="IPR002931">
    <property type="entry name" value="Transglutaminase-like"/>
</dbReference>
<feature type="transmembrane region" description="Helical" evidence="2">
    <location>
        <begin position="57"/>
        <end position="75"/>
    </location>
</feature>
<feature type="transmembrane region" description="Helical" evidence="2">
    <location>
        <begin position="7"/>
        <end position="25"/>
    </location>
</feature>
<evidence type="ECO:0000259" key="3">
    <source>
        <dbReference type="SMART" id="SM00460"/>
    </source>
</evidence>
<feature type="transmembrane region" description="Helical" evidence="2">
    <location>
        <begin position="587"/>
        <end position="605"/>
    </location>
</feature>
<keyword evidence="2" id="KW-0812">Transmembrane</keyword>
<organism evidence="4 5">
    <name type="scientific">Aliibacillus thermotolerans</name>
    <dbReference type="NCBI Taxonomy" id="1834418"/>
    <lineage>
        <taxon>Bacteria</taxon>
        <taxon>Bacillati</taxon>
        <taxon>Bacillota</taxon>
        <taxon>Bacilli</taxon>
        <taxon>Bacillales</taxon>
        <taxon>Bacillaceae</taxon>
        <taxon>Aliibacillus</taxon>
    </lineage>
</organism>
<dbReference type="EMBL" id="JBHSPF010000024">
    <property type="protein sequence ID" value="MFC5628559.1"/>
    <property type="molecule type" value="Genomic_DNA"/>
</dbReference>
<accession>A0ABW0U708</accession>
<comment type="caution">
    <text evidence="4">The sequence shown here is derived from an EMBL/GenBank/DDBJ whole genome shotgun (WGS) entry which is preliminary data.</text>
</comment>
<feature type="compositionally biased region" description="Acidic residues" evidence="1">
    <location>
        <begin position="552"/>
        <end position="575"/>
    </location>
</feature>
<feature type="domain" description="Transglutaminase-like" evidence="3">
    <location>
        <begin position="467"/>
        <end position="541"/>
    </location>
</feature>
<dbReference type="PANTHER" id="PTHR42736">
    <property type="entry name" value="PROTEIN-GLUTAMINE GAMMA-GLUTAMYLTRANSFERASE"/>
    <property type="match status" value="1"/>
</dbReference>
<evidence type="ECO:0000256" key="2">
    <source>
        <dbReference type="SAM" id="Phobius"/>
    </source>
</evidence>
<evidence type="ECO:0000313" key="4">
    <source>
        <dbReference type="EMBL" id="MFC5628559.1"/>
    </source>
</evidence>
<dbReference type="InterPro" id="IPR038765">
    <property type="entry name" value="Papain-like_cys_pep_sf"/>
</dbReference>
<gene>
    <name evidence="4" type="ORF">ACFPTR_06565</name>
</gene>
<proteinExistence type="predicted"/>
<sequence length="706" mass="83020">MIERSLLSFFTYMCGYLLLIEWLLPLPEVSSTGYISLFIAVTGFFFLIVFLDFPAWITLPTIGGIILLILHLLFYEETFLSLPWWQVFFEDIFHHLGHMITGTWQETSHSFQSLIFLLLLAMMSYLLYFWIVYAKRILFFFICTVIFIGVLDTFFDYDGSWAMIRVTIIGFLLLLLLQWSRLTSYFPVFDQKKALTRWLVVSVAILGTAIFVASLLPKSGPTWEDPVPYVQEFLGIEDPHRFLKNNEVRRVGYGDDDTQLGGGFEQDDRLVFTAVADREVRYWRGESKNVYTGQGWETNTPLELVQESNLYQSHVEAKRNEVDMYVEKEMRYDFVFYDGSLEQFRVPDEKAEVSIDNYTGKAYKHRNGEPFIAHYYETVSASPVLFEEELRESSEVDPAHIEEYFLQLPEHLSPEVEALAQSLTENEETRYDKVRAIESYFHSPIFTYETENVPVPEEDEDYVEQFLFDTMRGYCDNFSTSMVVLLRSIDIPARWVKGFTSGEKVGSEEGRIVYEVTNGNAHSWVEVYFPSVGWVPFEPTKGFSPESYPSIETEEKEEEEKQEDEIEEMVEEETEGRDNQSSQKVTSWVQLLLFIMPLLLIGILYKYRIPIYKKYLQYRYNRIDDDMKFVKAYLALMTLFKMAGHNRRKSETFREFAKRMDQEYETNDMSLITEQYEQIYYGNKRPSPLSEEIQKSWENIIKRIKS</sequence>
<dbReference type="InterPro" id="IPR052901">
    <property type="entry name" value="Bact_TGase-like"/>
</dbReference>
<dbReference type="PANTHER" id="PTHR42736:SF1">
    <property type="entry name" value="PROTEIN-GLUTAMINE GAMMA-GLUTAMYLTRANSFERASE"/>
    <property type="match status" value="1"/>
</dbReference>
<keyword evidence="2" id="KW-0472">Membrane</keyword>
<keyword evidence="2" id="KW-1133">Transmembrane helix</keyword>
<feature type="region of interest" description="Disordered" evidence="1">
    <location>
        <begin position="545"/>
        <end position="581"/>
    </location>
</feature>
<name>A0ABW0U708_9BACI</name>
<dbReference type="InterPro" id="IPR021878">
    <property type="entry name" value="TgpA_N"/>
</dbReference>
<dbReference type="Pfam" id="PF01841">
    <property type="entry name" value="Transglut_core"/>
    <property type="match status" value="1"/>
</dbReference>
<dbReference type="SUPFAM" id="SSF54001">
    <property type="entry name" value="Cysteine proteinases"/>
    <property type="match status" value="1"/>
</dbReference>
<dbReference type="RefSeq" id="WP_270897802.1">
    <property type="nucleotide sequence ID" value="NZ_JBHSPF010000024.1"/>
</dbReference>
<keyword evidence="5" id="KW-1185">Reference proteome</keyword>
<dbReference type="InterPro" id="IPR025403">
    <property type="entry name" value="TgpA-like_C"/>
</dbReference>
<evidence type="ECO:0000313" key="5">
    <source>
        <dbReference type="Proteomes" id="UP001596143"/>
    </source>
</evidence>
<feature type="transmembrane region" description="Helical" evidence="2">
    <location>
        <begin position="111"/>
        <end position="130"/>
    </location>
</feature>
<feature type="transmembrane region" description="Helical" evidence="2">
    <location>
        <begin position="161"/>
        <end position="177"/>
    </location>
</feature>
<dbReference type="Gene3D" id="3.10.620.30">
    <property type="match status" value="1"/>
</dbReference>
<dbReference type="Pfam" id="PF11992">
    <property type="entry name" value="TgpA_N"/>
    <property type="match status" value="1"/>
</dbReference>
<feature type="transmembrane region" description="Helical" evidence="2">
    <location>
        <begin position="137"/>
        <end position="155"/>
    </location>
</feature>
<dbReference type="Proteomes" id="UP001596143">
    <property type="component" value="Unassembled WGS sequence"/>
</dbReference>
<evidence type="ECO:0000256" key="1">
    <source>
        <dbReference type="SAM" id="MobiDB-lite"/>
    </source>
</evidence>
<reference evidence="5" key="1">
    <citation type="journal article" date="2019" name="Int. J. Syst. Evol. Microbiol.">
        <title>The Global Catalogue of Microorganisms (GCM) 10K type strain sequencing project: providing services to taxonomists for standard genome sequencing and annotation.</title>
        <authorList>
            <consortium name="The Broad Institute Genomics Platform"/>
            <consortium name="The Broad Institute Genome Sequencing Center for Infectious Disease"/>
            <person name="Wu L."/>
            <person name="Ma J."/>
        </authorList>
    </citation>
    <scope>NUCLEOTIDE SEQUENCE [LARGE SCALE GENOMIC DNA]</scope>
    <source>
        <strain evidence="5">CGMCC 1.15790</strain>
    </source>
</reference>
<feature type="transmembrane region" description="Helical" evidence="2">
    <location>
        <begin position="31"/>
        <end position="50"/>
    </location>
</feature>
<dbReference type="SMART" id="SM00460">
    <property type="entry name" value="TGc"/>
    <property type="match status" value="1"/>
</dbReference>